<dbReference type="AlphaFoldDB" id="A0A844LZD5"/>
<feature type="domain" description="GmrSD restriction endonucleases N-terminal" evidence="1">
    <location>
        <begin position="8"/>
        <end position="219"/>
    </location>
</feature>
<gene>
    <name evidence="3" type="ORF">GB996_03125</name>
</gene>
<dbReference type="Pfam" id="PF07510">
    <property type="entry name" value="GmrSD_C"/>
    <property type="match status" value="1"/>
</dbReference>
<dbReference type="PANTHER" id="PTHR35149">
    <property type="entry name" value="SLL5132 PROTEIN"/>
    <property type="match status" value="1"/>
</dbReference>
<dbReference type="EMBL" id="WFKQ01000001">
    <property type="protein sequence ID" value="MUG31780.1"/>
    <property type="molecule type" value="Genomic_DNA"/>
</dbReference>
<evidence type="ECO:0000259" key="1">
    <source>
        <dbReference type="Pfam" id="PF03235"/>
    </source>
</evidence>
<protein>
    <submittedName>
        <fullName evidence="3">DUF262 domain-containing protein</fullName>
    </submittedName>
</protein>
<dbReference type="PANTHER" id="PTHR35149:SF2">
    <property type="entry name" value="DUF262 DOMAIN-CONTAINING PROTEIN"/>
    <property type="match status" value="1"/>
</dbReference>
<name>A0A844LZD5_9GAMM</name>
<feature type="domain" description="GmrSD restriction endonucleases C-terminal" evidence="2">
    <location>
        <begin position="412"/>
        <end position="551"/>
    </location>
</feature>
<evidence type="ECO:0000313" key="3">
    <source>
        <dbReference type="EMBL" id="MUG31780.1"/>
    </source>
</evidence>
<dbReference type="InterPro" id="IPR011089">
    <property type="entry name" value="GmrSD_C"/>
</dbReference>
<accession>A0A844LZD5</accession>
<dbReference type="InterPro" id="IPR004919">
    <property type="entry name" value="GmrSD_N"/>
</dbReference>
<sequence>MKANETRIQDFLSANKTRFVIPIYQRNYDWSTAQCKQLLDDILHIGTGYELAHFIGSVVYVHDDIYTSSKIKELSVIDGQQRLTTLTLIYLVIYHLAIEMEDEDLKSEIYETYLVNKFVPESEKSKLRPTQDNLAALNYLLRADAKEEFSKYSKITENFDYFKSRINEQNYETVLEGLSKLMVVEISLERQKDNPQRIFESLNSTGLELSQADLIRNYILMGLTRESQNRIYEDYWKLIENLARDENRNISKVSDFIRDYLTLISNKIPNKNKVYEEFKNKFPTSDIAELEDILSPIKSLAKFYNKLINPRNEADSDIRRQLEYIDQLEIKVAYPFLIKVYEDYANGIISKNDFLAILSFVQSYVWRRFVISLPTNALNKVFMTLYEKVDKDDYLESIQKHIAKRKGSHRMPQDSEVIEALKHKDVYNIKSKNRLYLFSRLENFNNNEVVTIEGNSDITVEHIFPQKPSHAWKSQLSDIEIREMKDEYLHTLGNLTLSGNNGSLGNKDFISKRDIPDKGYRDSRLWLNRYLSGIDVWNIKNLENRFNILAERCLKVWPYPDVDIEEYDESLEEVSIFEAEDPTHKKIDYAVLFGQKINLVNMADLYMKVLSYLFEQNPELFFNTDLVEKIELVKITNQDRLRQPKSINPTYVIETNLSNVNKFERIKYALEVFEAEDELTIKYADES</sequence>
<evidence type="ECO:0000259" key="2">
    <source>
        <dbReference type="Pfam" id="PF07510"/>
    </source>
</evidence>
<proteinExistence type="predicted"/>
<dbReference type="RefSeq" id="WP_155586789.1">
    <property type="nucleotide sequence ID" value="NZ_WFKQ01000001.1"/>
</dbReference>
<evidence type="ECO:0000313" key="4">
    <source>
        <dbReference type="Proteomes" id="UP000442109"/>
    </source>
</evidence>
<reference evidence="3 4" key="1">
    <citation type="journal article" date="2019" name="PLoS ONE">
        <title>Pup mortality in New Zealand sea lions (Phocarctos hookeri) at Enderby Island, Auckland Islands, 2013-18.</title>
        <authorList>
            <person name="Michael S.A."/>
            <person name="Hayman D.T.S."/>
            <person name="Gray R."/>
            <person name="Zhang J."/>
            <person name="Rogers L."/>
            <person name="Roe W.D."/>
        </authorList>
    </citation>
    <scope>NUCLEOTIDE SEQUENCE [LARGE SCALE GENOMIC DNA]</scope>
    <source>
        <strain evidence="3 4">SM868</strain>
    </source>
</reference>
<dbReference type="OrthoDB" id="9798761at2"/>
<dbReference type="Proteomes" id="UP000442109">
    <property type="component" value="Unassembled WGS sequence"/>
</dbReference>
<comment type="caution">
    <text evidence="3">The sequence shown here is derived from an EMBL/GenBank/DDBJ whole genome shotgun (WGS) entry which is preliminary data.</text>
</comment>
<dbReference type="Pfam" id="PF03235">
    <property type="entry name" value="GmrSD_N"/>
    <property type="match status" value="1"/>
</dbReference>
<organism evidence="3 4">
    <name type="scientific">Psychrobacter sanguinis</name>
    <dbReference type="NCBI Taxonomy" id="861445"/>
    <lineage>
        <taxon>Bacteria</taxon>
        <taxon>Pseudomonadati</taxon>
        <taxon>Pseudomonadota</taxon>
        <taxon>Gammaproteobacteria</taxon>
        <taxon>Moraxellales</taxon>
        <taxon>Moraxellaceae</taxon>
        <taxon>Psychrobacter</taxon>
    </lineage>
</organism>
<keyword evidence="4" id="KW-1185">Reference proteome</keyword>